<dbReference type="InterPro" id="IPR018108">
    <property type="entry name" value="MCP_transmembrane"/>
</dbReference>
<comment type="subcellular location">
    <subcellularLocation>
        <location evidence="1">Mitochondrion inner membrane</location>
        <topology evidence="1">Multi-pass membrane protein</topology>
    </subcellularLocation>
</comment>
<proteinExistence type="inferred from homology"/>
<sequence>MAMATYLEQGRASYMLPRFQYSSSSSLGALKRPFASDILEKIAIFSQEFYAACSIVGIISCGLTHTAVTPLDLVKCNMQINPAKYKSIATSFGVLLKEGAR</sequence>
<evidence type="ECO:0000256" key="11">
    <source>
        <dbReference type="RuleBase" id="RU000488"/>
    </source>
</evidence>
<keyword evidence="13" id="KW-1185">Reference proteome</keyword>
<keyword evidence="8" id="KW-0496">Mitochondrion</keyword>
<dbReference type="SUPFAM" id="SSF103506">
    <property type="entry name" value="Mitochondrial carrier"/>
    <property type="match status" value="1"/>
</dbReference>
<dbReference type="GO" id="GO:0005743">
    <property type="term" value="C:mitochondrial inner membrane"/>
    <property type="evidence" value="ECO:0007669"/>
    <property type="project" value="UniProtKB-SubCell"/>
</dbReference>
<name>A0AA38GAW2_TAXCH</name>
<reference evidence="12 13" key="1">
    <citation type="journal article" date="2021" name="Nat. Plants">
        <title>The Taxus genome provides insights into paclitaxel biosynthesis.</title>
        <authorList>
            <person name="Xiong X."/>
            <person name="Gou J."/>
            <person name="Liao Q."/>
            <person name="Li Y."/>
            <person name="Zhou Q."/>
            <person name="Bi G."/>
            <person name="Li C."/>
            <person name="Du R."/>
            <person name="Wang X."/>
            <person name="Sun T."/>
            <person name="Guo L."/>
            <person name="Liang H."/>
            <person name="Lu P."/>
            <person name="Wu Y."/>
            <person name="Zhang Z."/>
            <person name="Ro D.K."/>
            <person name="Shang Y."/>
            <person name="Huang S."/>
            <person name="Yan J."/>
        </authorList>
    </citation>
    <scope>NUCLEOTIDE SEQUENCE [LARGE SCALE GENOMIC DNA]</scope>
    <source>
        <strain evidence="12">Ta-2019</strain>
    </source>
</reference>
<feature type="non-terminal residue" evidence="12">
    <location>
        <position position="101"/>
    </location>
</feature>
<organism evidence="12 13">
    <name type="scientific">Taxus chinensis</name>
    <name type="common">Chinese yew</name>
    <name type="synonym">Taxus wallichiana var. chinensis</name>
    <dbReference type="NCBI Taxonomy" id="29808"/>
    <lineage>
        <taxon>Eukaryota</taxon>
        <taxon>Viridiplantae</taxon>
        <taxon>Streptophyta</taxon>
        <taxon>Embryophyta</taxon>
        <taxon>Tracheophyta</taxon>
        <taxon>Spermatophyta</taxon>
        <taxon>Pinopsida</taxon>
        <taxon>Pinidae</taxon>
        <taxon>Conifers II</taxon>
        <taxon>Cupressales</taxon>
        <taxon>Taxaceae</taxon>
        <taxon>Taxus</taxon>
    </lineage>
</organism>
<evidence type="ECO:0000256" key="3">
    <source>
        <dbReference type="ARBA" id="ARBA00022448"/>
    </source>
</evidence>
<dbReference type="InterPro" id="IPR023395">
    <property type="entry name" value="MCP_dom_sf"/>
</dbReference>
<evidence type="ECO:0000256" key="10">
    <source>
        <dbReference type="PROSITE-ProRule" id="PRU00282"/>
    </source>
</evidence>
<evidence type="ECO:0000256" key="9">
    <source>
        <dbReference type="ARBA" id="ARBA00023136"/>
    </source>
</evidence>
<evidence type="ECO:0000256" key="7">
    <source>
        <dbReference type="ARBA" id="ARBA00022989"/>
    </source>
</evidence>
<dbReference type="GO" id="GO:1990547">
    <property type="term" value="P:mitochondrial phosphate ion transmembrane transport"/>
    <property type="evidence" value="ECO:0007669"/>
    <property type="project" value="InterPro"/>
</dbReference>
<evidence type="ECO:0000256" key="2">
    <source>
        <dbReference type="ARBA" id="ARBA00006375"/>
    </source>
</evidence>
<dbReference type="InterPro" id="IPR044677">
    <property type="entry name" value="SLC25A3/Pic2/Mir1-like"/>
</dbReference>
<dbReference type="PANTHER" id="PTHR45671">
    <property type="entry name" value="SOLUTE CARRIER FAMILY 25 (MITOCHONDRIAL CARRIER PHOSPHATE CARRIER), MEMBER 3, LIKE-RELATED-RELATED"/>
    <property type="match status" value="1"/>
</dbReference>
<comment type="caution">
    <text evidence="12">The sequence shown here is derived from an EMBL/GenBank/DDBJ whole genome shotgun (WGS) entry which is preliminary data.</text>
</comment>
<keyword evidence="5" id="KW-0677">Repeat</keyword>
<evidence type="ECO:0000256" key="6">
    <source>
        <dbReference type="ARBA" id="ARBA00022792"/>
    </source>
</evidence>
<keyword evidence="4 10" id="KW-0812">Transmembrane</keyword>
<evidence type="ECO:0000256" key="4">
    <source>
        <dbReference type="ARBA" id="ARBA00022692"/>
    </source>
</evidence>
<evidence type="ECO:0000313" key="12">
    <source>
        <dbReference type="EMBL" id="KAH9318164.1"/>
    </source>
</evidence>
<evidence type="ECO:0000256" key="8">
    <source>
        <dbReference type="ARBA" id="ARBA00023128"/>
    </source>
</evidence>
<dbReference type="PANTHER" id="PTHR45671:SF10">
    <property type="entry name" value="SOLUTE CARRIER FAMILY 25 MEMBER 3"/>
    <property type="match status" value="1"/>
</dbReference>
<evidence type="ECO:0000256" key="5">
    <source>
        <dbReference type="ARBA" id="ARBA00022737"/>
    </source>
</evidence>
<dbReference type="PROSITE" id="PS50920">
    <property type="entry name" value="SOLCAR"/>
    <property type="match status" value="1"/>
</dbReference>
<dbReference type="AlphaFoldDB" id="A0AA38GAW2"/>
<keyword evidence="3 11" id="KW-0813">Transport</keyword>
<keyword evidence="7" id="KW-1133">Transmembrane helix</keyword>
<gene>
    <name evidence="12" type="ORF">KI387_019933</name>
</gene>
<keyword evidence="9 10" id="KW-0472">Membrane</keyword>
<dbReference type="EMBL" id="JAHRHJ020000004">
    <property type="protein sequence ID" value="KAH9318164.1"/>
    <property type="molecule type" value="Genomic_DNA"/>
</dbReference>
<evidence type="ECO:0000256" key="1">
    <source>
        <dbReference type="ARBA" id="ARBA00004448"/>
    </source>
</evidence>
<dbReference type="GO" id="GO:0005315">
    <property type="term" value="F:phosphate transmembrane transporter activity"/>
    <property type="evidence" value="ECO:0007669"/>
    <property type="project" value="InterPro"/>
</dbReference>
<accession>A0AA38GAW2</accession>
<keyword evidence="6" id="KW-0999">Mitochondrion inner membrane</keyword>
<protein>
    <submittedName>
        <fullName evidence="12">Uncharacterized protein</fullName>
    </submittedName>
</protein>
<dbReference type="Pfam" id="PF00153">
    <property type="entry name" value="Mito_carr"/>
    <property type="match status" value="1"/>
</dbReference>
<comment type="similarity">
    <text evidence="2 11">Belongs to the mitochondrial carrier (TC 2.A.29) family.</text>
</comment>
<dbReference type="Proteomes" id="UP000824469">
    <property type="component" value="Unassembled WGS sequence"/>
</dbReference>
<feature type="repeat" description="Solcar" evidence="10">
    <location>
        <begin position="48"/>
        <end position="101"/>
    </location>
</feature>
<evidence type="ECO:0000313" key="13">
    <source>
        <dbReference type="Proteomes" id="UP000824469"/>
    </source>
</evidence>